<dbReference type="GeneID" id="87916604"/>
<gene>
    <name evidence="1" type="ORF">Triagg1_251</name>
</gene>
<evidence type="ECO:0000313" key="1">
    <source>
        <dbReference type="EMBL" id="KAK4085261.1"/>
    </source>
</evidence>
<evidence type="ECO:0000313" key="2">
    <source>
        <dbReference type="Proteomes" id="UP001273209"/>
    </source>
</evidence>
<protein>
    <submittedName>
        <fullName evidence="1">Uncharacterized protein</fullName>
    </submittedName>
</protein>
<accession>A0AAE1IL35</accession>
<comment type="caution">
    <text evidence="1">The sequence shown here is derived from an EMBL/GenBank/DDBJ whole genome shotgun (WGS) entry which is preliminary data.</text>
</comment>
<organism evidence="1 2">
    <name type="scientific">Trichoderma aggressivum f. europaeum</name>
    <dbReference type="NCBI Taxonomy" id="173218"/>
    <lineage>
        <taxon>Eukaryota</taxon>
        <taxon>Fungi</taxon>
        <taxon>Dikarya</taxon>
        <taxon>Ascomycota</taxon>
        <taxon>Pezizomycotina</taxon>
        <taxon>Sordariomycetes</taxon>
        <taxon>Hypocreomycetidae</taxon>
        <taxon>Hypocreales</taxon>
        <taxon>Hypocreaceae</taxon>
        <taxon>Trichoderma</taxon>
    </lineage>
</organism>
<keyword evidence="2" id="KW-1185">Reference proteome</keyword>
<sequence length="151" mass="17797">MQVFDPSDLLDLFGEPVRDRIVERYEDPFDDYLKSELWDAKLFRIFMLSDKDPSKVHFLERATCGDGVFIWVFTMPKWRFQTSSDGRLNLTGTCIYTPKAEDSINRITKHYEESDSYTEIEGTPDGIRAWHKEGMFPRIRRYVELGLEAEL</sequence>
<proteinExistence type="predicted"/>
<name>A0AAE1IL35_9HYPO</name>
<dbReference type="RefSeq" id="XP_062760601.1">
    <property type="nucleotide sequence ID" value="XM_062897509.1"/>
</dbReference>
<dbReference type="AlphaFoldDB" id="A0AAE1IL35"/>
<dbReference type="Proteomes" id="UP001273209">
    <property type="component" value="Unassembled WGS sequence"/>
</dbReference>
<dbReference type="EMBL" id="JAWRVG010000001">
    <property type="protein sequence ID" value="KAK4085261.1"/>
    <property type="molecule type" value="Genomic_DNA"/>
</dbReference>
<reference evidence="1" key="1">
    <citation type="submission" date="2023-11" db="EMBL/GenBank/DDBJ databases">
        <title>The genome sequences of three competitors of mushroom-forming fungi.</title>
        <authorList>
            <person name="Beijen E."/>
            <person name="Ohm R.A."/>
        </authorList>
    </citation>
    <scope>NUCLEOTIDE SEQUENCE</scope>
    <source>
        <strain evidence="1">CBS 100526</strain>
    </source>
</reference>